<gene>
    <name evidence="4" type="ORF">BJX63DRAFT_381951</name>
</gene>
<keyword evidence="5" id="KW-1185">Reference proteome</keyword>
<evidence type="ECO:0000256" key="3">
    <source>
        <dbReference type="PROSITE-ProRule" id="PRU00023"/>
    </source>
</evidence>
<dbReference type="Proteomes" id="UP001610334">
    <property type="component" value="Unassembled WGS sequence"/>
</dbReference>
<accession>A0ABR4HWG0</accession>
<feature type="repeat" description="ANK" evidence="3">
    <location>
        <begin position="403"/>
        <end position="435"/>
    </location>
</feature>
<dbReference type="SUPFAM" id="SSF48403">
    <property type="entry name" value="Ankyrin repeat"/>
    <property type="match status" value="2"/>
</dbReference>
<feature type="repeat" description="ANK" evidence="3">
    <location>
        <begin position="369"/>
        <end position="401"/>
    </location>
</feature>
<feature type="repeat" description="ANK" evidence="3">
    <location>
        <begin position="193"/>
        <end position="226"/>
    </location>
</feature>
<comment type="caution">
    <text evidence="4">The sequence shown here is derived from an EMBL/GenBank/DDBJ whole genome shotgun (WGS) entry which is preliminary data.</text>
</comment>
<evidence type="ECO:0000256" key="1">
    <source>
        <dbReference type="ARBA" id="ARBA00022737"/>
    </source>
</evidence>
<dbReference type="SMART" id="SM00248">
    <property type="entry name" value="ANK"/>
    <property type="match status" value="16"/>
</dbReference>
<dbReference type="PANTHER" id="PTHR24126">
    <property type="entry name" value="ANKYRIN REPEAT, PH AND SEC7 DOMAIN CONTAINING PROTEIN SECG-RELATED"/>
    <property type="match status" value="1"/>
</dbReference>
<feature type="repeat" description="ANK" evidence="3">
    <location>
        <begin position="261"/>
        <end position="297"/>
    </location>
</feature>
<dbReference type="PANTHER" id="PTHR24126:SF14">
    <property type="entry name" value="ANK_REP_REGION DOMAIN-CONTAINING PROTEIN"/>
    <property type="match status" value="1"/>
</dbReference>
<dbReference type="InterPro" id="IPR036770">
    <property type="entry name" value="Ankyrin_rpt-contain_sf"/>
</dbReference>
<keyword evidence="1" id="KW-0677">Repeat</keyword>
<dbReference type="PROSITE" id="PS50297">
    <property type="entry name" value="ANK_REP_REGION"/>
    <property type="match status" value="7"/>
</dbReference>
<evidence type="ECO:0000313" key="5">
    <source>
        <dbReference type="Proteomes" id="UP001610334"/>
    </source>
</evidence>
<sequence>MISFIELPEDIHLYICKSLYPRHINHLVRACTILHRRLNSELWKAIFASNSAKQELFLESSRLGHLDTIRRLVDELNFDFSNITGHESLRVAAKNGHSSIVAYLLTEGVEYFNEANYRNLQKAIYPGLDEPSALQIAAELGDADTVRLLLGHSATLEDKVGALKIAVQNGHEVVVSSFLQEGDPALPELLSLASDTPLLQLAINAMAEPVVSTLLEHGLDVDMHDSMKYMTPLRQAVETAWPWAVKTLLARGADVSVVDIHGNTALHAAMRRRGTQESLEIVRLLLRAGGDLRCRNNVGRTPIDVASMDQHLDLIRFLIESGSADLSNSKYLDRLICAAVVKGDKALVAESLRLGANVNQPKSGPFHSSAWPPLHHAAYGGHMEIMELLLSKGAIVDPFPEADRLTPLHLALGQGHLAAAQWLLDRGSDIHRISNRQHPWPATDTTFKSHWTCLHFAALGGMEVFRLVLDTGYFPLLDDPKAVSLWESAICGRGGSNPEFLQLVLETIRDDNGEYRDPIDPVTHIFKLGHELNKGIVMAMLSDSNFDLNKADETGQTLLHKAMIYENEGVGQLLLELGVDVNVTDSNGRTALYYAAENQDSQKVRMLLDAGATPHTDNLENSPLSACLFGKSSFISQSWAPTDELLTAMRDIIQELVEHGVDPNQFYRQRPILHELLFNQTLANSMLAVQILLDLGADPNIIDESEMTPLHRAASSGDIRTISRLLLGGADLTAKTKGGMTAVQLAEEHGWNVAVDLLLRGAAGLDISASEVDALYDRISSRVPGSP</sequence>
<dbReference type="InterPro" id="IPR002110">
    <property type="entry name" value="Ankyrin_rpt"/>
</dbReference>
<feature type="repeat" description="ANK" evidence="3">
    <location>
        <begin position="705"/>
        <end position="737"/>
    </location>
</feature>
<evidence type="ECO:0000256" key="2">
    <source>
        <dbReference type="ARBA" id="ARBA00023043"/>
    </source>
</evidence>
<protein>
    <submittedName>
        <fullName evidence="4">Ankyrin repeat-containing domain protein</fullName>
    </submittedName>
</protein>
<feature type="repeat" description="ANK" evidence="3">
    <location>
        <begin position="298"/>
        <end position="323"/>
    </location>
</feature>
<dbReference type="PROSITE" id="PS50088">
    <property type="entry name" value="ANK_REPEAT"/>
    <property type="match status" value="8"/>
</dbReference>
<feature type="repeat" description="ANK" evidence="3">
    <location>
        <begin position="554"/>
        <end position="586"/>
    </location>
</feature>
<keyword evidence="2 3" id="KW-0040">ANK repeat</keyword>
<feature type="repeat" description="ANK" evidence="3">
    <location>
        <begin position="587"/>
        <end position="619"/>
    </location>
</feature>
<name>A0ABR4HWG0_9EURO</name>
<reference evidence="4 5" key="1">
    <citation type="submission" date="2024-07" db="EMBL/GenBank/DDBJ databases">
        <title>Section-level genome sequencing and comparative genomics of Aspergillus sections Usti and Cavernicolus.</title>
        <authorList>
            <consortium name="Lawrence Berkeley National Laboratory"/>
            <person name="Nybo J.L."/>
            <person name="Vesth T.C."/>
            <person name="Theobald S."/>
            <person name="Frisvad J.C."/>
            <person name="Larsen T.O."/>
            <person name="Kjaerboelling I."/>
            <person name="Rothschild-Mancinelli K."/>
            <person name="Lyhne E.K."/>
            <person name="Kogle M.E."/>
            <person name="Barry K."/>
            <person name="Clum A."/>
            <person name="Na H."/>
            <person name="Ledsgaard L."/>
            <person name="Lin J."/>
            <person name="Lipzen A."/>
            <person name="Kuo A."/>
            <person name="Riley R."/>
            <person name="Mondo S."/>
            <person name="Labutti K."/>
            <person name="Haridas S."/>
            <person name="Pangalinan J."/>
            <person name="Salamov A.A."/>
            <person name="Simmons B.A."/>
            <person name="Magnuson J.K."/>
            <person name="Chen J."/>
            <person name="Drula E."/>
            <person name="Henrissat B."/>
            <person name="Wiebenga A."/>
            <person name="Lubbers R.J."/>
            <person name="Gomes A.C."/>
            <person name="Makela M.R."/>
            <person name="Stajich J."/>
            <person name="Grigoriev I.V."/>
            <person name="Mortensen U.H."/>
            <person name="De Vries R.P."/>
            <person name="Baker S.E."/>
            <person name="Andersen M.R."/>
        </authorList>
    </citation>
    <scope>NUCLEOTIDE SEQUENCE [LARGE SCALE GENOMIC DNA]</scope>
    <source>
        <strain evidence="4 5">CBS 588.65</strain>
    </source>
</reference>
<dbReference type="Gene3D" id="1.25.40.20">
    <property type="entry name" value="Ankyrin repeat-containing domain"/>
    <property type="match status" value="5"/>
</dbReference>
<organism evidence="4 5">
    <name type="scientific">Aspergillus granulosus</name>
    <dbReference type="NCBI Taxonomy" id="176169"/>
    <lineage>
        <taxon>Eukaryota</taxon>
        <taxon>Fungi</taxon>
        <taxon>Dikarya</taxon>
        <taxon>Ascomycota</taxon>
        <taxon>Pezizomycotina</taxon>
        <taxon>Eurotiomycetes</taxon>
        <taxon>Eurotiomycetidae</taxon>
        <taxon>Eurotiales</taxon>
        <taxon>Aspergillaceae</taxon>
        <taxon>Aspergillus</taxon>
        <taxon>Aspergillus subgen. Nidulantes</taxon>
    </lineage>
</organism>
<dbReference type="Pfam" id="PF12796">
    <property type="entry name" value="Ank_2"/>
    <property type="match status" value="4"/>
</dbReference>
<proteinExistence type="predicted"/>
<evidence type="ECO:0000313" key="4">
    <source>
        <dbReference type="EMBL" id="KAL2819419.1"/>
    </source>
</evidence>
<dbReference type="EMBL" id="JBFXLT010000010">
    <property type="protein sequence ID" value="KAL2819419.1"/>
    <property type="molecule type" value="Genomic_DNA"/>
</dbReference>